<feature type="transmembrane region" description="Helical" evidence="7">
    <location>
        <begin position="56"/>
        <end position="78"/>
    </location>
</feature>
<evidence type="ECO:0000256" key="6">
    <source>
        <dbReference type="ARBA" id="ARBA00038076"/>
    </source>
</evidence>
<comment type="similarity">
    <text evidence="6">Belongs to the ABC-4 integral membrane protein family.</text>
</comment>
<feature type="transmembrane region" description="Helical" evidence="7">
    <location>
        <begin position="400"/>
        <end position="420"/>
    </location>
</feature>
<evidence type="ECO:0000313" key="11">
    <source>
        <dbReference type="Proteomes" id="UP000239735"/>
    </source>
</evidence>
<gene>
    <name evidence="10" type="ORF">SBA5_30131</name>
</gene>
<feature type="transmembrane region" description="Helical" evidence="7">
    <location>
        <begin position="366"/>
        <end position="388"/>
    </location>
</feature>
<evidence type="ECO:0000259" key="8">
    <source>
        <dbReference type="Pfam" id="PF02687"/>
    </source>
</evidence>
<sequence length="437" mass="48200">MIRIRSLILKETMNPVTQQARPRSFEQTLLSARRTMMMSEILQISMDSFRASKTRFMLTALGMVIGTASVILVVTIGMTGKQYILELIQKIGTNSVELEYAGGGASQAERARYNDYLTIEDEKAVDREVPGVMYSSPVLEMHNRLTFPGGTQKDTTVLGVSPPYQQIRNLIVTEGRFFDDIDQNIDARCAVVTQPFARERYGSDDAAVGQTFEIVGLPFTIIGVFKESVSDFGQSEITEQTVLIPYTVARYFTGQDRVSQIYFSMQNMHEVSDAAKQIQQLVSSRHRANSVYKPQTLTDLLVTAAQISDELTAVLLLVAAVTLAVGGVGIMNIMLANVRSRIREIGIRKALGATYREIKLQFLTEAVLISLTGGIVGSIVGLALPFSIRFFTDYAFPFSWWSVLIALTAATLVGVVFGTVPATRAAQLDPVEALKYE</sequence>
<reference evidence="11" key="1">
    <citation type="submission" date="2018-02" db="EMBL/GenBank/DDBJ databases">
        <authorList>
            <person name="Hausmann B."/>
        </authorList>
    </citation>
    <scope>NUCLEOTIDE SEQUENCE [LARGE SCALE GENOMIC DNA]</scope>
    <source>
        <strain evidence="11">Peat soil MAG SbA5</strain>
    </source>
</reference>
<proteinExistence type="inferred from homology"/>
<evidence type="ECO:0000256" key="5">
    <source>
        <dbReference type="ARBA" id="ARBA00023136"/>
    </source>
</evidence>
<dbReference type="GO" id="GO:0005886">
    <property type="term" value="C:plasma membrane"/>
    <property type="evidence" value="ECO:0007669"/>
    <property type="project" value="UniProtKB-SubCell"/>
</dbReference>
<dbReference type="Pfam" id="PF02687">
    <property type="entry name" value="FtsX"/>
    <property type="match status" value="1"/>
</dbReference>
<keyword evidence="3 7" id="KW-0812">Transmembrane</keyword>
<dbReference type="Proteomes" id="UP000239735">
    <property type="component" value="Unassembled WGS sequence"/>
</dbReference>
<keyword evidence="5 7" id="KW-0472">Membrane</keyword>
<comment type="subcellular location">
    <subcellularLocation>
        <location evidence="1">Cell membrane</location>
        <topology evidence="1">Multi-pass membrane protein</topology>
    </subcellularLocation>
</comment>
<accession>A0A2N9LCC6</accession>
<evidence type="ECO:0000256" key="4">
    <source>
        <dbReference type="ARBA" id="ARBA00022989"/>
    </source>
</evidence>
<feature type="domain" description="ABC3 transporter permease C-terminal" evidence="8">
    <location>
        <begin position="317"/>
        <end position="430"/>
    </location>
</feature>
<evidence type="ECO:0000256" key="1">
    <source>
        <dbReference type="ARBA" id="ARBA00004651"/>
    </source>
</evidence>
<keyword evidence="4 7" id="KW-1133">Transmembrane helix</keyword>
<evidence type="ECO:0000256" key="2">
    <source>
        <dbReference type="ARBA" id="ARBA00022475"/>
    </source>
</evidence>
<dbReference type="InterPro" id="IPR050250">
    <property type="entry name" value="Macrolide_Exporter_MacB"/>
</dbReference>
<dbReference type="InterPro" id="IPR025857">
    <property type="entry name" value="MacB_PCD"/>
</dbReference>
<keyword evidence="2" id="KW-1003">Cell membrane</keyword>
<dbReference type="InterPro" id="IPR003838">
    <property type="entry name" value="ABC3_permease_C"/>
</dbReference>
<evidence type="ECO:0000256" key="3">
    <source>
        <dbReference type="ARBA" id="ARBA00022692"/>
    </source>
</evidence>
<dbReference type="GO" id="GO:0022857">
    <property type="term" value="F:transmembrane transporter activity"/>
    <property type="evidence" value="ECO:0007669"/>
    <property type="project" value="TreeGrafter"/>
</dbReference>
<feature type="domain" description="MacB-like periplasmic core" evidence="9">
    <location>
        <begin position="57"/>
        <end position="281"/>
    </location>
</feature>
<feature type="transmembrane region" description="Helical" evidence="7">
    <location>
        <begin position="311"/>
        <end position="335"/>
    </location>
</feature>
<dbReference type="PANTHER" id="PTHR30572:SF4">
    <property type="entry name" value="ABC TRANSPORTER PERMEASE YTRF"/>
    <property type="match status" value="1"/>
</dbReference>
<evidence type="ECO:0000259" key="9">
    <source>
        <dbReference type="Pfam" id="PF12704"/>
    </source>
</evidence>
<dbReference type="AlphaFoldDB" id="A0A2N9LCC6"/>
<evidence type="ECO:0000313" key="10">
    <source>
        <dbReference type="EMBL" id="SPE20926.1"/>
    </source>
</evidence>
<name>A0A2N9LCC6_9BACT</name>
<organism evidence="10 11">
    <name type="scientific">Candidatus Sulfuritelmatomonas gaucii</name>
    <dbReference type="NCBI Taxonomy" id="2043161"/>
    <lineage>
        <taxon>Bacteria</taxon>
        <taxon>Pseudomonadati</taxon>
        <taxon>Acidobacteriota</taxon>
        <taxon>Terriglobia</taxon>
        <taxon>Terriglobales</taxon>
        <taxon>Acidobacteriaceae</taxon>
        <taxon>Candidatus Sulfuritelmatomonas</taxon>
    </lineage>
</organism>
<dbReference type="PANTHER" id="PTHR30572">
    <property type="entry name" value="MEMBRANE COMPONENT OF TRANSPORTER-RELATED"/>
    <property type="match status" value="1"/>
</dbReference>
<dbReference type="EMBL" id="OKRB01000086">
    <property type="protein sequence ID" value="SPE20926.1"/>
    <property type="molecule type" value="Genomic_DNA"/>
</dbReference>
<dbReference type="Pfam" id="PF12704">
    <property type="entry name" value="MacB_PCD"/>
    <property type="match status" value="1"/>
</dbReference>
<protein>
    <submittedName>
        <fullName evidence="10">Efflux ABC transporter, macrolide exporter (MacB) family, permease protein</fullName>
    </submittedName>
</protein>
<evidence type="ECO:0000256" key="7">
    <source>
        <dbReference type="SAM" id="Phobius"/>
    </source>
</evidence>